<feature type="domain" description="TRAPPC10/Trs130 C-terminal" evidence="5">
    <location>
        <begin position="1316"/>
        <end position="1459"/>
    </location>
</feature>
<comment type="subcellular location">
    <subcellularLocation>
        <location evidence="1">Golgi apparatus</location>
    </subcellularLocation>
</comment>
<evidence type="ECO:0000259" key="9">
    <source>
        <dbReference type="Pfam" id="PF24967"/>
    </source>
</evidence>
<dbReference type="Pfam" id="PF12584">
    <property type="entry name" value="TRAPPC10"/>
    <property type="match status" value="1"/>
</dbReference>
<dbReference type="PANTHER" id="PTHR13251">
    <property type="entry name" value="EPILEPSY HOLOPROSENCEPHALY CANDIDATE 1/TMEM1"/>
    <property type="match status" value="1"/>
</dbReference>
<evidence type="ECO:0000313" key="11">
    <source>
        <dbReference type="Proteomes" id="UP001590951"/>
    </source>
</evidence>
<protein>
    <recommendedName>
        <fullName evidence="12">Trafficking protein particle complex subunit 10</fullName>
    </recommendedName>
</protein>
<keyword evidence="3" id="KW-0333">Golgi apparatus</keyword>
<evidence type="ECO:0008006" key="12">
    <source>
        <dbReference type="Google" id="ProtNLM"/>
    </source>
</evidence>
<dbReference type="InterPro" id="IPR056916">
    <property type="entry name" value="NTS_TR130"/>
</dbReference>
<dbReference type="Proteomes" id="UP001590951">
    <property type="component" value="Unassembled WGS sequence"/>
</dbReference>
<evidence type="ECO:0000259" key="7">
    <source>
        <dbReference type="Pfam" id="PF23273"/>
    </source>
</evidence>
<dbReference type="InterPro" id="IPR045126">
    <property type="entry name" value="TRAPPC10/Trs130"/>
</dbReference>
<evidence type="ECO:0000256" key="3">
    <source>
        <dbReference type="ARBA" id="ARBA00023034"/>
    </source>
</evidence>
<evidence type="ECO:0000259" key="8">
    <source>
        <dbReference type="Pfam" id="PF23274"/>
    </source>
</evidence>
<dbReference type="Pfam" id="PF23274">
    <property type="entry name" value="DUF7077"/>
    <property type="match status" value="1"/>
</dbReference>
<sequence>MEKPPAAGVTVEYSDPSGIYHLVARELHERLPLKGLHWNNSSGFIRSIDNLYIELVPDDKSNPTPESISFDSSSSSQDNGHISKSEGPKKERRHQFPGLRRTPYLKIYLLQCNDVDTYRASSRQLVREWIKDHTPSAQSSSKLNKQENHDAFEWLVVHVLPASADGSRPSSSIKTDGNAEKRPTSSRWPSRSSSSVIEKIRSDFNGTSKNAVDRVAQIQLAEHPAEDSVQIKRQSQDGQNWWDDLMSKLKALILASFDLRVSQYEEDIKEKEMQRNLPGWNFNTFFVLKEGLAMGFENIGLLEDALTVYRELAVGLRAVIDEQDESGDRNQQTARFSAYTDEFKAAFEQAVNLNRRDYHGLDFPTPTAPHQTNEKAEVFDLGSSILDTDRKPFRNLILESNISVFDFQCYVYARQMILLLRLANVLVQKSALIKDTTSNGSDATSAVSTHLPSPTNDEFINLLILAESIELSTEFIASVTQTVREDIRNAIKQSENSQDADQGILDTIHDNLTGSWTFSASQCILEITSSSSLSKQLDPLLRQLKPNTGPANSNDGGQATDTGYRDGLPARTSSLPSNAAKPKSLSQETFPSITSLDAVRLLPPGTTHPGTSELAAQRGDLLALARRVLSNIGLRHGGWQAGLADVASTLAVPKDEMQDVNLSEDSTQEMTAAEASTIPLTASTTVGICNTQLLSALESSSSFYAAYEDLTTTTLACYVVGDRKKAAEAMTADVAIIRFQLKDYSVAASYFRQLAPFYAKDDWSDLEMVMLDMYTQCLKNLERPEDYVRIALRTLAKAVRSASGAMTERRTDSLEWPGTWQTSSSTTVYLKDIIAASTSLDQPVSVPMDQYFDKIRLDPYIRHSPDHDGFTLTLRLRSLIPEDLEAISVRARLISIGEEQRSELWLTAEGVQAIKPGMARVTLKSNMMLPGWYVLGNISIQISNVIFVNNPSPTSSVPLFTQPRDSTSSNQPYQHDLSGQQRLLIWAGRRSLEGRVMHYEEINLEQPRSIKVEIINGKHEVSKGKLLLRAASAGLRLHTAEAVVQESEFEITDKTQPGTISFGGLPAGATASVRIPYGLESDLRDIVVRMEVMYTTSEGDFAYACNSKIPILLPLAINLQDVFKQDMLFSRFMIGTATSVPLRVFNCYLEGNRDFHADSPSLTSTEFDVFDLQPLSFISRIRYNSGSHTSDLPQRRLYLQVDYRCLDEEICAVAEKLFYAALENTPFLEFSRVLKPTLSSALRKAFSAQNLEASVLHREVRLGSFSEFGWEVPLAGLPTDQGEKLAERLRSWHENHQTIPLEATANLSPMQHLTVPVDVPQVQILHAVRWKHVPNLANQEFERDSFPSGQGLPMELTINHTRYWDSPKRHDREGPALDFCYEVHASTDWLVGGQRKGHYTAREGDDMSFSLLLWPQRTGRLLLPSIEIHPTNDRAGDQESPSIACEIDYRDQSRTVFVVSDLSRTTVNLDRSGGGGGWLIESQSRNS</sequence>
<dbReference type="PANTHER" id="PTHR13251:SF3">
    <property type="entry name" value="TRAFFICKING PROTEIN PARTICLE COMPLEX SUBUNIT 10"/>
    <property type="match status" value="1"/>
</dbReference>
<dbReference type="EMBL" id="JBHFEH010000025">
    <property type="protein sequence ID" value="KAL2052737.1"/>
    <property type="molecule type" value="Genomic_DNA"/>
</dbReference>
<feature type="compositionally biased region" description="Low complexity" evidence="4">
    <location>
        <begin position="185"/>
        <end position="194"/>
    </location>
</feature>
<feature type="compositionally biased region" description="Low complexity" evidence="4">
    <location>
        <begin position="67"/>
        <end position="76"/>
    </location>
</feature>
<comment type="caution">
    <text evidence="10">The sequence shown here is derived from an EMBL/GenBank/DDBJ whole genome shotgun (WGS) entry which is preliminary data.</text>
</comment>
<keyword evidence="2" id="KW-0813">Transport</keyword>
<dbReference type="InterPro" id="IPR055504">
    <property type="entry name" value="DUF7076"/>
</dbReference>
<dbReference type="InterPro" id="IPR022233">
    <property type="entry name" value="TRAPPC10/Trs130_C"/>
</dbReference>
<feature type="domain" description="DUF7076" evidence="7">
    <location>
        <begin position="833"/>
        <end position="950"/>
    </location>
</feature>
<feature type="region of interest" description="Disordered" evidence="4">
    <location>
        <begin position="164"/>
        <end position="194"/>
    </location>
</feature>
<dbReference type="Pfam" id="PF23273">
    <property type="entry name" value="DUF7076"/>
    <property type="match status" value="1"/>
</dbReference>
<organism evidence="10 11">
    <name type="scientific">Lepraria finkii</name>
    <dbReference type="NCBI Taxonomy" id="1340010"/>
    <lineage>
        <taxon>Eukaryota</taxon>
        <taxon>Fungi</taxon>
        <taxon>Dikarya</taxon>
        <taxon>Ascomycota</taxon>
        <taxon>Pezizomycotina</taxon>
        <taxon>Lecanoromycetes</taxon>
        <taxon>OSLEUM clade</taxon>
        <taxon>Lecanoromycetidae</taxon>
        <taxon>Lecanorales</taxon>
        <taxon>Lecanorineae</taxon>
        <taxon>Stereocaulaceae</taxon>
        <taxon>Lepraria</taxon>
    </lineage>
</organism>
<evidence type="ECO:0000256" key="2">
    <source>
        <dbReference type="ARBA" id="ARBA00022448"/>
    </source>
</evidence>
<feature type="domain" description="Trs130 NTS" evidence="9">
    <location>
        <begin position="689"/>
        <end position="790"/>
    </location>
</feature>
<proteinExistence type="predicted"/>
<reference evidence="10 11" key="1">
    <citation type="submission" date="2024-09" db="EMBL/GenBank/DDBJ databases">
        <title>Rethinking Asexuality: The Enigmatic Case of Functional Sexual Genes in Lepraria (Stereocaulaceae).</title>
        <authorList>
            <person name="Doellman M."/>
            <person name="Sun Y."/>
            <person name="Barcenas-Pena A."/>
            <person name="Lumbsch H.T."/>
            <person name="Grewe F."/>
        </authorList>
    </citation>
    <scope>NUCLEOTIDE SEQUENCE [LARGE SCALE GENOMIC DNA]</scope>
    <source>
        <strain evidence="10 11">Grewe 0041</strain>
    </source>
</reference>
<dbReference type="Pfam" id="PF24967">
    <property type="entry name" value="NTS_TR130"/>
    <property type="match status" value="1"/>
</dbReference>
<dbReference type="Pfam" id="PF23036">
    <property type="entry name" value="TRAPPC10_1st"/>
    <property type="match status" value="1"/>
</dbReference>
<dbReference type="InterPro" id="IPR056913">
    <property type="entry name" value="TRAPPC10/Trs130_N"/>
</dbReference>
<gene>
    <name evidence="10" type="ORF">ABVK25_006977</name>
</gene>
<accession>A0ABR4B4D6</accession>
<dbReference type="Pfam" id="PF24965">
    <property type="entry name" value="TRS130_4HB"/>
    <property type="match status" value="1"/>
</dbReference>
<dbReference type="InterPro" id="IPR055505">
    <property type="entry name" value="DUF7077"/>
</dbReference>
<feature type="domain" description="TRAPPC10/Trs130 N-terminal" evidence="6">
    <location>
        <begin position="10"/>
        <end position="424"/>
    </location>
</feature>
<feature type="region of interest" description="Disordered" evidence="4">
    <location>
        <begin position="62"/>
        <end position="96"/>
    </location>
</feature>
<feature type="region of interest" description="Disordered" evidence="4">
    <location>
        <begin position="543"/>
        <end position="589"/>
    </location>
</feature>
<evidence type="ECO:0000256" key="1">
    <source>
        <dbReference type="ARBA" id="ARBA00004555"/>
    </source>
</evidence>
<evidence type="ECO:0000259" key="6">
    <source>
        <dbReference type="Pfam" id="PF23036"/>
    </source>
</evidence>
<name>A0ABR4B4D6_9LECA</name>
<evidence type="ECO:0000259" key="5">
    <source>
        <dbReference type="Pfam" id="PF12584"/>
    </source>
</evidence>
<keyword evidence="11" id="KW-1185">Reference proteome</keyword>
<feature type="compositionally biased region" description="Polar residues" evidence="4">
    <location>
        <begin position="545"/>
        <end position="561"/>
    </location>
</feature>
<feature type="domain" description="DUF7077" evidence="8">
    <location>
        <begin position="990"/>
        <end position="1110"/>
    </location>
</feature>
<evidence type="ECO:0000256" key="4">
    <source>
        <dbReference type="SAM" id="MobiDB-lite"/>
    </source>
</evidence>
<evidence type="ECO:0000313" key="10">
    <source>
        <dbReference type="EMBL" id="KAL2052737.1"/>
    </source>
</evidence>